<accession>K2RVZ4</accession>
<feature type="domain" description="D-isomer specific 2-hydroxyacid dehydrogenase catalytic" evidence="5">
    <location>
        <begin position="26"/>
        <end position="330"/>
    </location>
</feature>
<dbReference type="STRING" id="1126212.K2RVZ4"/>
<dbReference type="FunFam" id="3.40.50.720:FF:000203">
    <property type="entry name" value="D-3-phosphoglycerate dehydrogenase (SerA)"/>
    <property type="match status" value="1"/>
</dbReference>
<dbReference type="GO" id="GO:0051287">
    <property type="term" value="F:NAD binding"/>
    <property type="evidence" value="ECO:0007669"/>
    <property type="project" value="InterPro"/>
</dbReference>
<evidence type="ECO:0000256" key="4">
    <source>
        <dbReference type="RuleBase" id="RU003719"/>
    </source>
</evidence>
<evidence type="ECO:0000313" key="7">
    <source>
        <dbReference type="EMBL" id="EKG14364.1"/>
    </source>
</evidence>
<dbReference type="Proteomes" id="UP000007129">
    <property type="component" value="Unassembled WGS sequence"/>
</dbReference>
<evidence type="ECO:0000256" key="2">
    <source>
        <dbReference type="ARBA" id="ARBA00023002"/>
    </source>
</evidence>
<dbReference type="VEuPathDB" id="FungiDB:MPH_08455"/>
<dbReference type="GO" id="GO:0016618">
    <property type="term" value="F:hydroxypyruvate reductase [NAD(P)H] activity"/>
    <property type="evidence" value="ECO:0007669"/>
    <property type="project" value="TreeGrafter"/>
</dbReference>
<dbReference type="InterPro" id="IPR029753">
    <property type="entry name" value="D-isomer_DH_CS"/>
</dbReference>
<dbReference type="GO" id="GO:0005829">
    <property type="term" value="C:cytosol"/>
    <property type="evidence" value="ECO:0007669"/>
    <property type="project" value="TreeGrafter"/>
</dbReference>
<reference evidence="7 8" key="1">
    <citation type="journal article" date="2012" name="BMC Genomics">
        <title>Tools to kill: Genome of one of the most destructive plant pathogenic fungi Macrophomina phaseolina.</title>
        <authorList>
            <person name="Islam M.S."/>
            <person name="Haque M.S."/>
            <person name="Islam M.M."/>
            <person name="Emdad E.M."/>
            <person name="Halim A."/>
            <person name="Hossen Q.M.M."/>
            <person name="Hossain M.Z."/>
            <person name="Ahmed B."/>
            <person name="Rahim S."/>
            <person name="Rahman M.S."/>
            <person name="Alam M.M."/>
            <person name="Hou S."/>
            <person name="Wan X."/>
            <person name="Saito J.A."/>
            <person name="Alam M."/>
        </authorList>
    </citation>
    <scope>NUCLEOTIDE SEQUENCE [LARGE SCALE GENOMIC DNA]</scope>
    <source>
        <strain evidence="7 8">MS6</strain>
    </source>
</reference>
<dbReference type="InterPro" id="IPR036291">
    <property type="entry name" value="NAD(P)-bd_dom_sf"/>
</dbReference>
<dbReference type="SUPFAM" id="SSF52283">
    <property type="entry name" value="Formate/glycerate dehydrogenase catalytic domain-like"/>
    <property type="match status" value="1"/>
</dbReference>
<keyword evidence="3" id="KW-0520">NAD</keyword>
<dbReference type="AlphaFoldDB" id="K2RVZ4"/>
<dbReference type="PANTHER" id="PTHR10996">
    <property type="entry name" value="2-HYDROXYACID DEHYDROGENASE-RELATED"/>
    <property type="match status" value="1"/>
</dbReference>
<feature type="domain" description="D-isomer specific 2-hydroxyacid dehydrogenase NAD-binding" evidence="6">
    <location>
        <begin position="126"/>
        <end position="308"/>
    </location>
</feature>
<evidence type="ECO:0000313" key="8">
    <source>
        <dbReference type="Proteomes" id="UP000007129"/>
    </source>
</evidence>
<evidence type="ECO:0008006" key="9">
    <source>
        <dbReference type="Google" id="ProtNLM"/>
    </source>
</evidence>
<dbReference type="Pfam" id="PF00389">
    <property type="entry name" value="2-Hacid_dh"/>
    <property type="match status" value="1"/>
</dbReference>
<dbReference type="GO" id="GO:0030267">
    <property type="term" value="F:glyoxylate reductase (NADPH) activity"/>
    <property type="evidence" value="ECO:0007669"/>
    <property type="project" value="TreeGrafter"/>
</dbReference>
<evidence type="ECO:0000256" key="1">
    <source>
        <dbReference type="ARBA" id="ARBA00005854"/>
    </source>
</evidence>
<name>K2RVZ4_MACPH</name>
<dbReference type="InterPro" id="IPR006140">
    <property type="entry name" value="D-isomer_DH_NAD-bd"/>
</dbReference>
<sequence>MALAAVSAANSVPSPLNPPLNPKPTVYVIDKFHPDAIEYARTIFNVILQDEVISDSEAGCKAATGILIRGSPLSAADLAAYPNLRAIGKHGVGTDKIDTDACKERGIAVLNTPGANARAVAELVLALGMDVARQVSDIHRRQCNGDVVAKDTCRGLTLFRKKIGVVGMGHIGREVARIFYGAFEAEILAYDHNPSPEKALAWANVPHQFVADLDDIVAAADVLTLHIPLNPETRDLFNYPRLCKMKQEAILINTARGGVVNEKDLERVLREGRLWGVGLDCHDEEPPTRARYGSIWDLPNVVSTPHIGAMTAEARLAASMAAVNNLHRYFVR</sequence>
<comment type="caution">
    <text evidence="7">The sequence shown here is derived from an EMBL/GenBank/DDBJ whole genome shotgun (WGS) entry which is preliminary data.</text>
</comment>
<dbReference type="InterPro" id="IPR050223">
    <property type="entry name" value="D-isomer_2-hydroxyacid_DH"/>
</dbReference>
<dbReference type="InParanoid" id="K2RVZ4"/>
<gene>
    <name evidence="7" type="ORF">MPH_08455</name>
</gene>
<proteinExistence type="inferred from homology"/>
<dbReference type="SUPFAM" id="SSF51735">
    <property type="entry name" value="NAD(P)-binding Rossmann-fold domains"/>
    <property type="match status" value="1"/>
</dbReference>
<dbReference type="eggNOG" id="KOG0068">
    <property type="taxonomic scope" value="Eukaryota"/>
</dbReference>
<dbReference type="PANTHER" id="PTHR10996:SF264">
    <property type="entry name" value="HYPOTHETICAL D-ISOMER SPECIFIC 2-HYDROXYACID DEHYDROGENASE (EUROFUNG)"/>
    <property type="match status" value="1"/>
</dbReference>
<dbReference type="Pfam" id="PF02826">
    <property type="entry name" value="2-Hacid_dh_C"/>
    <property type="match status" value="1"/>
</dbReference>
<evidence type="ECO:0000259" key="6">
    <source>
        <dbReference type="Pfam" id="PF02826"/>
    </source>
</evidence>
<dbReference type="Gene3D" id="3.40.50.720">
    <property type="entry name" value="NAD(P)-binding Rossmann-like Domain"/>
    <property type="match status" value="2"/>
</dbReference>
<dbReference type="InterPro" id="IPR006139">
    <property type="entry name" value="D-isomer_2_OHA_DH_cat_dom"/>
</dbReference>
<dbReference type="HOGENOM" id="CLU_019796_1_3_1"/>
<keyword evidence="2 4" id="KW-0560">Oxidoreductase</keyword>
<organism evidence="7 8">
    <name type="scientific">Macrophomina phaseolina (strain MS6)</name>
    <name type="common">Charcoal rot fungus</name>
    <dbReference type="NCBI Taxonomy" id="1126212"/>
    <lineage>
        <taxon>Eukaryota</taxon>
        <taxon>Fungi</taxon>
        <taxon>Dikarya</taxon>
        <taxon>Ascomycota</taxon>
        <taxon>Pezizomycotina</taxon>
        <taxon>Dothideomycetes</taxon>
        <taxon>Dothideomycetes incertae sedis</taxon>
        <taxon>Botryosphaeriales</taxon>
        <taxon>Botryosphaeriaceae</taxon>
        <taxon>Macrophomina</taxon>
    </lineage>
</organism>
<protein>
    <recommendedName>
        <fullName evidence="9">D-isomer specific 2-hydroxyacid dehydrogenase NAD-binding protein</fullName>
    </recommendedName>
</protein>
<dbReference type="EMBL" id="AHHD01000356">
    <property type="protein sequence ID" value="EKG14364.1"/>
    <property type="molecule type" value="Genomic_DNA"/>
</dbReference>
<comment type="similarity">
    <text evidence="1 4">Belongs to the D-isomer specific 2-hydroxyacid dehydrogenase family.</text>
</comment>
<dbReference type="InterPro" id="IPR029752">
    <property type="entry name" value="D-isomer_DH_CS1"/>
</dbReference>
<evidence type="ECO:0000259" key="5">
    <source>
        <dbReference type="Pfam" id="PF00389"/>
    </source>
</evidence>
<evidence type="ECO:0000256" key="3">
    <source>
        <dbReference type="ARBA" id="ARBA00023027"/>
    </source>
</evidence>
<dbReference type="PROSITE" id="PS00065">
    <property type="entry name" value="D_2_HYDROXYACID_DH_1"/>
    <property type="match status" value="1"/>
</dbReference>
<dbReference type="OrthoDB" id="298012at2759"/>
<dbReference type="PROSITE" id="PS00670">
    <property type="entry name" value="D_2_HYDROXYACID_DH_2"/>
    <property type="match status" value="1"/>
</dbReference>